<proteinExistence type="predicted"/>
<evidence type="ECO:0000313" key="1">
    <source>
        <dbReference type="EMBL" id="GME72303.1"/>
    </source>
</evidence>
<name>A0ACB5STR3_AMBMO</name>
<accession>A0ACB5STR3</accession>
<sequence>MSILGIVTPYLPQAQGYLPKWLFFIAVVSGFNTAQTYVDLNLTKKVYGGQPEQVTPLSARTFGTWTLISALIRLYTSYCINERNVYNICILSYCIALWHFGSEWLYYKTVKFDKGLAGPLIVSTLSITWMLTQRDFYTAGAADVASSVAAGVTSAL</sequence>
<dbReference type="EMBL" id="BSXS01000391">
    <property type="protein sequence ID" value="GME72303.1"/>
    <property type="molecule type" value="Genomic_DNA"/>
</dbReference>
<organism evidence="1 2">
    <name type="scientific">Ambrosiozyma monospora</name>
    <name type="common">Yeast</name>
    <name type="synonym">Endomycopsis monosporus</name>
    <dbReference type="NCBI Taxonomy" id="43982"/>
    <lineage>
        <taxon>Eukaryota</taxon>
        <taxon>Fungi</taxon>
        <taxon>Dikarya</taxon>
        <taxon>Ascomycota</taxon>
        <taxon>Saccharomycotina</taxon>
        <taxon>Pichiomycetes</taxon>
        <taxon>Pichiales</taxon>
        <taxon>Pichiaceae</taxon>
        <taxon>Ambrosiozyma</taxon>
    </lineage>
</organism>
<dbReference type="Proteomes" id="UP001165064">
    <property type="component" value="Unassembled WGS sequence"/>
</dbReference>
<reference evidence="1" key="1">
    <citation type="submission" date="2023-04" db="EMBL/GenBank/DDBJ databases">
        <title>Ambrosiozyma monospora NBRC 10751.</title>
        <authorList>
            <person name="Ichikawa N."/>
            <person name="Sato H."/>
            <person name="Tonouchi N."/>
        </authorList>
    </citation>
    <scope>NUCLEOTIDE SEQUENCE</scope>
    <source>
        <strain evidence="1">NBRC 10751</strain>
    </source>
</reference>
<keyword evidence="2" id="KW-1185">Reference proteome</keyword>
<comment type="caution">
    <text evidence="1">The sequence shown here is derived from an EMBL/GenBank/DDBJ whole genome shotgun (WGS) entry which is preliminary data.</text>
</comment>
<protein>
    <submittedName>
        <fullName evidence="1">Unnamed protein product</fullName>
    </submittedName>
</protein>
<gene>
    <name evidence="1" type="ORF">Amon02_000093400</name>
</gene>
<evidence type="ECO:0000313" key="2">
    <source>
        <dbReference type="Proteomes" id="UP001165064"/>
    </source>
</evidence>